<dbReference type="Pfam" id="PF11066">
    <property type="entry name" value="DUF2867"/>
    <property type="match status" value="1"/>
</dbReference>
<dbReference type="EMBL" id="WXEY01000013">
    <property type="protein sequence ID" value="MZP30393.1"/>
    <property type="molecule type" value="Genomic_DNA"/>
</dbReference>
<dbReference type="Proteomes" id="UP000463470">
    <property type="component" value="Unassembled WGS sequence"/>
</dbReference>
<keyword evidence="2" id="KW-1185">Reference proteome</keyword>
<protein>
    <submittedName>
        <fullName evidence="1">DUF2867 domain-containing protein</fullName>
    </submittedName>
</protein>
<dbReference type="RefSeq" id="WP_161258920.1">
    <property type="nucleotide sequence ID" value="NZ_WXEY01000013.1"/>
</dbReference>
<name>A0A845L2B2_9FIRM</name>
<comment type="caution">
    <text evidence="1">The sequence shown here is derived from an EMBL/GenBank/DDBJ whole genome shotgun (WGS) entry which is preliminary data.</text>
</comment>
<evidence type="ECO:0000313" key="2">
    <source>
        <dbReference type="Proteomes" id="UP000463470"/>
    </source>
</evidence>
<dbReference type="OrthoDB" id="7058586at2"/>
<proteinExistence type="predicted"/>
<dbReference type="AlphaFoldDB" id="A0A845L2B2"/>
<evidence type="ECO:0000313" key="1">
    <source>
        <dbReference type="EMBL" id="MZP30393.1"/>
    </source>
</evidence>
<reference evidence="1 2" key="1">
    <citation type="submission" date="2020-01" db="EMBL/GenBank/DDBJ databases">
        <title>Whole-genome sequence of Heliobacterium undosum DSM 13378.</title>
        <authorList>
            <person name="Kyndt J.A."/>
            <person name="Meyer T.E."/>
        </authorList>
    </citation>
    <scope>NUCLEOTIDE SEQUENCE [LARGE SCALE GENOMIC DNA]</scope>
    <source>
        <strain evidence="1 2">DSM 13378</strain>
    </source>
</reference>
<sequence>MCAVSVAEVPIPQDALVAASLQPIHYGDCYRMQVPKNFTGGVDDLTGLIFSPASNPSWASGLTKVRDSVVGLFGIKRVTPGPGAAKQGDSLQPGQRRLLFPIIARTDTELLLGLDDRHLDFRVSVRLVEEGANRSVDVATVVKFHNLLGRAYFVPVKPFHRLLVPAIMKKAALNWEMANTDEG</sequence>
<organism evidence="1 2">
    <name type="scientific">Heliomicrobium undosum</name>
    <dbReference type="NCBI Taxonomy" id="121734"/>
    <lineage>
        <taxon>Bacteria</taxon>
        <taxon>Bacillati</taxon>
        <taxon>Bacillota</taxon>
        <taxon>Clostridia</taxon>
        <taxon>Eubacteriales</taxon>
        <taxon>Heliobacteriaceae</taxon>
        <taxon>Heliomicrobium</taxon>
    </lineage>
</organism>
<dbReference type="InterPro" id="IPR021295">
    <property type="entry name" value="DUF2867"/>
</dbReference>
<accession>A0A845L2B2</accession>
<gene>
    <name evidence="1" type="ORF">GTO91_11785</name>
</gene>